<dbReference type="Proteomes" id="UP000323454">
    <property type="component" value="Unassembled WGS sequence"/>
</dbReference>
<dbReference type="Gene3D" id="3.30.559.30">
    <property type="entry name" value="Nonribosomal peptide synthetase, condensation domain"/>
    <property type="match status" value="1"/>
</dbReference>
<evidence type="ECO:0000313" key="2">
    <source>
        <dbReference type="EMBL" id="KAA2265777.1"/>
    </source>
</evidence>
<dbReference type="GO" id="GO:0043041">
    <property type="term" value="P:amino acid activation for nonribosomal peptide biosynthetic process"/>
    <property type="evidence" value="ECO:0007669"/>
    <property type="project" value="TreeGrafter"/>
</dbReference>
<reference evidence="2 3" key="1">
    <citation type="submission" date="2019-09" db="EMBL/GenBank/DDBJ databases">
        <title>Goodfellowia gen. nov., a new genus of the Pseudonocardineae related to Actinoalloteichus, containing Goodfellowia coeruleoviolacea gen. nov., comb. nov. gen. nov., comb. nov.</title>
        <authorList>
            <person name="Labeda D."/>
        </authorList>
    </citation>
    <scope>NUCLEOTIDE SEQUENCE [LARGE SCALE GENOMIC DNA]</scope>
    <source>
        <strain evidence="2 3">AN110305</strain>
    </source>
</reference>
<sequence>MTTVQSSRASEWPATPIQRWITAQDQAVPQSGYWVLPFTWTVDGQVDWPAFTRAFEAICDRYPVLLAATRRRADGWVQEVQPFADVPMQLRDATGLAGKERDQFLLARYEEYCRTPFNLAEQPPIRVLVIQLDSEFLVFGAYHQTVCDIESMAIFIAEFTSLYESFTLGRQPDLPPVTMDFATYAASVVPSSRQREVDNIAFWRERLRDQRLEYPLPVDYPDGVRNPVGPTAYVKIGAQATALAVHAIATENRCSEYAVLLSVFAFVLAKRSGQPSIVLSCPISRRRSPDLFGVFGPLTDMTWLRVDVRDTLRETIQPTFHAILESLSRPCPIDLLTGEAPDGESGLPAGPNIQSQFFPPERVANPDWVTSSVKVKDVMPVYLLTGPLHSPFWLDLTIAGERKQPDTDFSLVYRCDLFHPDTVRALAAEIEQCVLDYPTQARSS</sequence>
<reference evidence="2 3" key="2">
    <citation type="submission" date="2019-09" db="EMBL/GenBank/DDBJ databases">
        <authorList>
            <person name="Jin C."/>
        </authorList>
    </citation>
    <scope>NUCLEOTIDE SEQUENCE [LARGE SCALE GENOMIC DNA]</scope>
    <source>
        <strain evidence="2 3">AN110305</strain>
    </source>
</reference>
<comment type="caution">
    <text evidence="2">The sequence shown here is derived from an EMBL/GenBank/DDBJ whole genome shotgun (WGS) entry which is preliminary data.</text>
</comment>
<dbReference type="EMBL" id="VUOB01000005">
    <property type="protein sequence ID" value="KAA2265777.1"/>
    <property type="molecule type" value="Genomic_DNA"/>
</dbReference>
<dbReference type="GO" id="GO:0009366">
    <property type="term" value="C:enterobactin synthetase complex"/>
    <property type="evidence" value="ECO:0007669"/>
    <property type="project" value="TreeGrafter"/>
</dbReference>
<dbReference type="PANTHER" id="PTHR45527">
    <property type="entry name" value="NONRIBOSOMAL PEPTIDE SYNTHETASE"/>
    <property type="match status" value="1"/>
</dbReference>
<keyword evidence="3" id="KW-1185">Reference proteome</keyword>
<feature type="domain" description="Condensation" evidence="1">
    <location>
        <begin position="11"/>
        <end position="341"/>
    </location>
</feature>
<gene>
    <name evidence="2" type="ORF">F0L68_04245</name>
</gene>
<dbReference type="Gene3D" id="3.30.559.10">
    <property type="entry name" value="Chloramphenicol acetyltransferase-like domain"/>
    <property type="match status" value="1"/>
</dbReference>
<organism evidence="2 3">
    <name type="scientific">Solihabitans fulvus</name>
    <dbReference type="NCBI Taxonomy" id="1892852"/>
    <lineage>
        <taxon>Bacteria</taxon>
        <taxon>Bacillati</taxon>
        <taxon>Actinomycetota</taxon>
        <taxon>Actinomycetes</taxon>
        <taxon>Pseudonocardiales</taxon>
        <taxon>Pseudonocardiaceae</taxon>
        <taxon>Solihabitans</taxon>
    </lineage>
</organism>
<dbReference type="Pfam" id="PF00668">
    <property type="entry name" value="Condensation"/>
    <property type="match status" value="1"/>
</dbReference>
<dbReference type="GO" id="GO:0031177">
    <property type="term" value="F:phosphopantetheine binding"/>
    <property type="evidence" value="ECO:0007669"/>
    <property type="project" value="TreeGrafter"/>
</dbReference>
<dbReference type="GO" id="GO:0008610">
    <property type="term" value="P:lipid biosynthetic process"/>
    <property type="evidence" value="ECO:0007669"/>
    <property type="project" value="UniProtKB-ARBA"/>
</dbReference>
<dbReference type="SUPFAM" id="SSF52777">
    <property type="entry name" value="CoA-dependent acyltransferases"/>
    <property type="match status" value="2"/>
</dbReference>
<dbReference type="InterPro" id="IPR001242">
    <property type="entry name" value="Condensation_dom"/>
</dbReference>
<accession>A0A5B2XPW1</accession>
<dbReference type="GO" id="GO:0047527">
    <property type="term" value="F:2,3-dihydroxybenzoate-serine ligase activity"/>
    <property type="evidence" value="ECO:0007669"/>
    <property type="project" value="TreeGrafter"/>
</dbReference>
<protein>
    <recommendedName>
        <fullName evidence="1">Condensation domain-containing protein</fullName>
    </recommendedName>
</protein>
<dbReference type="GO" id="GO:0009239">
    <property type="term" value="P:enterobactin biosynthetic process"/>
    <property type="evidence" value="ECO:0007669"/>
    <property type="project" value="TreeGrafter"/>
</dbReference>
<dbReference type="OrthoDB" id="3931141at2"/>
<dbReference type="InterPro" id="IPR023213">
    <property type="entry name" value="CAT-like_dom_sf"/>
</dbReference>
<evidence type="ECO:0000313" key="3">
    <source>
        <dbReference type="Proteomes" id="UP000323454"/>
    </source>
</evidence>
<dbReference type="RefSeq" id="WP_149848062.1">
    <property type="nucleotide sequence ID" value="NZ_VUOB01000005.1"/>
</dbReference>
<dbReference type="AlphaFoldDB" id="A0A5B2XPW1"/>
<dbReference type="GO" id="GO:0005829">
    <property type="term" value="C:cytosol"/>
    <property type="evidence" value="ECO:0007669"/>
    <property type="project" value="TreeGrafter"/>
</dbReference>
<dbReference type="PANTHER" id="PTHR45527:SF1">
    <property type="entry name" value="FATTY ACID SYNTHASE"/>
    <property type="match status" value="1"/>
</dbReference>
<name>A0A5B2XPW1_9PSEU</name>
<proteinExistence type="predicted"/>
<evidence type="ECO:0000259" key="1">
    <source>
        <dbReference type="Pfam" id="PF00668"/>
    </source>
</evidence>